<comment type="function">
    <text evidence="1">Probable aspartic protease that is responsible for the proteolytic cleavage of the RNA polymerase sigma E factor (SigE/spoIIGB) to yield the active peptide in the mother cell during sporulation. Responds to a signal from the forespore that is triggered by the extracellular signal protein SpoIIR.</text>
</comment>
<keyword evidence="1" id="KW-0064">Aspartyl protease</keyword>
<dbReference type="EC" id="3.4.23.-" evidence="1"/>
<keyword evidence="1" id="KW-0645">Protease</keyword>
<sequence>MTIYMDVIWLLNFLVDSLLLWFTAIILKRQVSMWRVILAGLMGASLILFTLTPLASWAAHPLAKIGVSGCMVWTVFGFKRLKLFVTCLLTFYFSTFLFGGILLGTHYFIRYDIELQTAVSLDSIRGFGDPVSWLFVAAAFPVAWYFSKKRVEDLTASSVEYDVLIDLTIHINDLDFQMKGLIDSGNQLYEPISKTPVMVLSITRLKDQLPAVIQHLSVRQNNPLDFVHELPDEWSNKMRLVPAKTLGDNNQLLCAFKPDALYIHMGQGQRAVKKALIIFTDQELSSDGQFQCIVHPLMVEQSVIQPAS</sequence>
<evidence type="ECO:0000313" key="3">
    <source>
        <dbReference type="EMBL" id="MFD1705805.1"/>
    </source>
</evidence>
<dbReference type="EMBL" id="JBHUEO010000005">
    <property type="protein sequence ID" value="MFD1705805.1"/>
    <property type="molecule type" value="Genomic_DNA"/>
</dbReference>
<evidence type="ECO:0000256" key="1">
    <source>
        <dbReference type="PIRNR" id="PIRNR018571"/>
    </source>
</evidence>
<keyword evidence="2" id="KW-1133">Transmembrane helix</keyword>
<reference evidence="4" key="1">
    <citation type="journal article" date="2019" name="Int. J. Syst. Evol. Microbiol.">
        <title>The Global Catalogue of Microorganisms (GCM) 10K type strain sequencing project: providing services to taxonomists for standard genome sequencing and annotation.</title>
        <authorList>
            <consortium name="The Broad Institute Genomics Platform"/>
            <consortium name="The Broad Institute Genome Sequencing Center for Infectious Disease"/>
            <person name="Wu L."/>
            <person name="Ma J."/>
        </authorList>
    </citation>
    <scope>NUCLEOTIDE SEQUENCE [LARGE SCALE GENOMIC DNA]</scope>
    <source>
        <strain evidence="4">CGMCC 1.12295</strain>
    </source>
</reference>
<dbReference type="Proteomes" id="UP001597301">
    <property type="component" value="Unassembled WGS sequence"/>
</dbReference>
<dbReference type="PIRSF" id="PIRSF018571">
    <property type="entry name" value="SpoIIGA"/>
    <property type="match status" value="1"/>
</dbReference>
<keyword evidence="1" id="KW-0378">Hydrolase</keyword>
<feature type="transmembrane region" description="Helical" evidence="2">
    <location>
        <begin position="130"/>
        <end position="147"/>
    </location>
</feature>
<protein>
    <recommendedName>
        <fullName evidence="1">Sporulation sigma-E factor-processing peptidase</fullName>
        <ecNumber evidence="1">3.4.23.-</ecNumber>
    </recommendedName>
    <alternativeName>
        <fullName evidence="1">Membrane-associated aspartic protease</fullName>
    </alternativeName>
    <alternativeName>
        <fullName evidence="1">Stage II sporulation protein GA</fullName>
    </alternativeName>
</protein>
<comment type="subunit">
    <text evidence="1">Self-associates. Interacts with SigE. Interacts with SpoIIR.</text>
</comment>
<keyword evidence="1" id="KW-1003">Cell membrane</keyword>
<feature type="transmembrane region" description="Helical" evidence="2">
    <location>
        <begin position="6"/>
        <end position="27"/>
    </location>
</feature>
<dbReference type="Pfam" id="PF03419">
    <property type="entry name" value="Peptidase_U4"/>
    <property type="match status" value="1"/>
</dbReference>
<gene>
    <name evidence="3" type="primary">spoIIGA</name>
    <name evidence="3" type="ORF">ACFSCZ_03455</name>
</gene>
<name>A0ABW4KHY4_9BACI</name>
<organism evidence="3 4">
    <name type="scientific">Siminovitchia sediminis</name>
    <dbReference type="NCBI Taxonomy" id="1274353"/>
    <lineage>
        <taxon>Bacteria</taxon>
        <taxon>Bacillati</taxon>
        <taxon>Bacillota</taxon>
        <taxon>Bacilli</taxon>
        <taxon>Bacillales</taxon>
        <taxon>Bacillaceae</taxon>
        <taxon>Siminovitchia</taxon>
    </lineage>
</organism>
<accession>A0ABW4KHY4</accession>
<comment type="caution">
    <text evidence="3">The sequence shown here is derived from an EMBL/GenBank/DDBJ whole genome shotgun (WGS) entry which is preliminary data.</text>
</comment>
<evidence type="ECO:0000313" key="4">
    <source>
        <dbReference type="Proteomes" id="UP001597301"/>
    </source>
</evidence>
<evidence type="ECO:0000256" key="2">
    <source>
        <dbReference type="SAM" id="Phobius"/>
    </source>
</evidence>
<keyword evidence="1 2" id="KW-0472">Membrane</keyword>
<dbReference type="NCBIfam" id="TIGR02854">
    <property type="entry name" value="spore_II_GA"/>
    <property type="match status" value="1"/>
</dbReference>
<feature type="transmembrane region" description="Helical" evidence="2">
    <location>
        <begin position="34"/>
        <end position="51"/>
    </location>
</feature>
<keyword evidence="4" id="KW-1185">Reference proteome</keyword>
<comment type="subcellular location">
    <subcellularLocation>
        <location evidence="1">Cell membrane</location>
    </subcellularLocation>
</comment>
<proteinExistence type="inferred from homology"/>
<dbReference type="InterPro" id="IPR005081">
    <property type="entry name" value="SpoIIGA"/>
</dbReference>
<comment type="similarity">
    <text evidence="1">Belongs to the peptidase U4 family.</text>
</comment>
<keyword evidence="1" id="KW-0749">Sporulation</keyword>
<feature type="transmembrane region" description="Helical" evidence="2">
    <location>
        <begin position="83"/>
        <end position="110"/>
    </location>
</feature>
<keyword evidence="2" id="KW-0812">Transmembrane</keyword>
<dbReference type="RefSeq" id="WP_380772349.1">
    <property type="nucleotide sequence ID" value="NZ_JBHUEO010000005.1"/>
</dbReference>